<dbReference type="Gene3D" id="3.40.430.10">
    <property type="entry name" value="Dihydrofolate Reductase, subunit A"/>
    <property type="match status" value="1"/>
</dbReference>
<dbReference type="InterPro" id="IPR016193">
    <property type="entry name" value="Cytidine_deaminase-like"/>
</dbReference>
<dbReference type="AlphaFoldDB" id="A0A2X3BDH7"/>
<name>A0A2X3BDH7_9HELI</name>
<dbReference type="PROSITE" id="PS51747">
    <property type="entry name" value="CYT_DCMP_DEAMINASES_2"/>
    <property type="match status" value="1"/>
</dbReference>
<sequence length="354" mass="39321">MLTKEQLFLSACIDEAWSFQGLTLPNPAVGAMIIDKNFNILSIKAHQKAGDAHAEVLALLEAYEALTQQKTNLTDPAQIHEFLSTHHNGLFYDKTIFVTLEPCNHYGKTPPCAKLLSTLKPKQVVIGAQDIWGQSAGGSARLKEAKISTLFLDSKADIKRATDLLYPFMCLKNSHHFNLFKLAMRINGDYKSGIISCEASRIFTHNQRTIATSLIISGNTIRHDSPTLDCRFATYAKHNPNIQILTKDSSLQNLNALRNAPLFAIPNREVLIAHSPNDLILDSGYNIIEGGFGLFASLSHHIDALLIHISPTLAHTQILHSALESIHSCKLEFEILHTTQCDKDTLLWLKPIRS</sequence>
<reference evidence="3 4" key="1">
    <citation type="submission" date="2018-06" db="EMBL/GenBank/DDBJ databases">
        <authorList>
            <consortium name="Pathogen Informatics"/>
            <person name="Doyle S."/>
        </authorList>
    </citation>
    <scope>NUCLEOTIDE SEQUENCE [LARGE SCALE GENOMIC DNA]</scope>
    <source>
        <strain evidence="3 4">NCTC13102</strain>
    </source>
</reference>
<dbReference type="GO" id="GO:0009231">
    <property type="term" value="P:riboflavin biosynthetic process"/>
    <property type="evidence" value="ECO:0007669"/>
    <property type="project" value="UniProtKB-UniPathway"/>
</dbReference>
<dbReference type="Pfam" id="PF00383">
    <property type="entry name" value="dCMP_cyt_deam_1"/>
    <property type="match status" value="1"/>
</dbReference>
<accession>A0A2X3BDH7</accession>
<dbReference type="RefSeq" id="WP_112058197.1">
    <property type="nucleotide sequence ID" value="NZ_UAWL01000006.1"/>
</dbReference>
<evidence type="ECO:0000313" key="4">
    <source>
        <dbReference type="Proteomes" id="UP000250166"/>
    </source>
</evidence>
<dbReference type="Proteomes" id="UP000250166">
    <property type="component" value="Unassembled WGS sequence"/>
</dbReference>
<dbReference type="Gene3D" id="3.40.140.10">
    <property type="entry name" value="Cytidine Deaminase, domain 2"/>
    <property type="match status" value="1"/>
</dbReference>
<dbReference type="InterPro" id="IPR004794">
    <property type="entry name" value="Eubact_RibD"/>
</dbReference>
<evidence type="ECO:0000313" key="3">
    <source>
        <dbReference type="EMBL" id="SQB97416.1"/>
    </source>
</evidence>
<protein>
    <submittedName>
        <fullName evidence="3">Diaminohydroxyphosphoribosylaminopyrimidine deaminase / 5-amino-6-(5-phosphoribosylamino)uracil reductase</fullName>
    </submittedName>
</protein>
<dbReference type="SUPFAM" id="SSF53927">
    <property type="entry name" value="Cytidine deaminase-like"/>
    <property type="match status" value="1"/>
</dbReference>
<dbReference type="InterPro" id="IPR024072">
    <property type="entry name" value="DHFR-like_dom_sf"/>
</dbReference>
<gene>
    <name evidence="3" type="primary">ribD_1</name>
    <name evidence="3" type="ORF">NCTC13102_00147</name>
</gene>
<dbReference type="CDD" id="cd01284">
    <property type="entry name" value="Riboflavin_deaminase-reductase"/>
    <property type="match status" value="1"/>
</dbReference>
<evidence type="ECO:0000256" key="1">
    <source>
        <dbReference type="ARBA" id="ARBA00005104"/>
    </source>
</evidence>
<dbReference type="InterPro" id="IPR002125">
    <property type="entry name" value="CMP_dCMP_dom"/>
</dbReference>
<comment type="pathway">
    <text evidence="1">Cofactor biosynthesis; riboflavin biosynthesis.</text>
</comment>
<proteinExistence type="predicted"/>
<evidence type="ECO:0000259" key="2">
    <source>
        <dbReference type="PROSITE" id="PS51747"/>
    </source>
</evidence>
<dbReference type="GO" id="GO:0008835">
    <property type="term" value="F:diaminohydroxyphosphoribosylaminopyrimidine deaminase activity"/>
    <property type="evidence" value="ECO:0007669"/>
    <property type="project" value="InterPro"/>
</dbReference>
<dbReference type="NCBIfam" id="TIGR00326">
    <property type="entry name" value="eubact_ribD"/>
    <property type="match status" value="1"/>
</dbReference>
<feature type="domain" description="CMP/dCMP-type deaminase" evidence="2">
    <location>
        <begin position="3"/>
        <end position="140"/>
    </location>
</feature>
<organism evidence="3 4">
    <name type="scientific">Helicobacter fennelliae</name>
    <dbReference type="NCBI Taxonomy" id="215"/>
    <lineage>
        <taxon>Bacteria</taxon>
        <taxon>Pseudomonadati</taxon>
        <taxon>Campylobacterota</taxon>
        <taxon>Epsilonproteobacteria</taxon>
        <taxon>Campylobacterales</taxon>
        <taxon>Helicobacteraceae</taxon>
        <taxon>Helicobacter</taxon>
    </lineage>
</organism>
<dbReference type="UniPathway" id="UPA00275"/>
<dbReference type="EMBL" id="UAWL01000006">
    <property type="protein sequence ID" value="SQB97416.1"/>
    <property type="molecule type" value="Genomic_DNA"/>
</dbReference>
<dbReference type="SUPFAM" id="SSF53597">
    <property type="entry name" value="Dihydrofolate reductase-like"/>
    <property type="match status" value="1"/>
</dbReference>